<comment type="caution">
    <text evidence="1">The sequence shown here is derived from an EMBL/GenBank/DDBJ whole genome shotgun (WGS) entry which is preliminary data.</text>
</comment>
<dbReference type="OrthoDB" id="1689420at2759"/>
<reference evidence="1" key="1">
    <citation type="submission" date="2018-05" db="EMBL/GenBank/DDBJ databases">
        <title>Draft genome of Mucuna pruriens seed.</title>
        <authorList>
            <person name="Nnadi N.E."/>
            <person name="Vos R."/>
            <person name="Hasami M.H."/>
            <person name="Devisetty U.K."/>
            <person name="Aguiy J.C."/>
        </authorList>
    </citation>
    <scope>NUCLEOTIDE SEQUENCE [LARGE SCALE GENOMIC DNA]</scope>
    <source>
        <strain evidence="1">JCA_2017</strain>
    </source>
</reference>
<dbReference type="Proteomes" id="UP000257109">
    <property type="component" value="Unassembled WGS sequence"/>
</dbReference>
<dbReference type="EMBL" id="QJKJ01009063">
    <property type="protein sequence ID" value="RDX77808.1"/>
    <property type="molecule type" value="Genomic_DNA"/>
</dbReference>
<organism evidence="1 2">
    <name type="scientific">Mucuna pruriens</name>
    <name type="common">Velvet bean</name>
    <name type="synonym">Dolichos pruriens</name>
    <dbReference type="NCBI Taxonomy" id="157652"/>
    <lineage>
        <taxon>Eukaryota</taxon>
        <taxon>Viridiplantae</taxon>
        <taxon>Streptophyta</taxon>
        <taxon>Embryophyta</taxon>
        <taxon>Tracheophyta</taxon>
        <taxon>Spermatophyta</taxon>
        <taxon>Magnoliopsida</taxon>
        <taxon>eudicotyledons</taxon>
        <taxon>Gunneridae</taxon>
        <taxon>Pentapetalae</taxon>
        <taxon>rosids</taxon>
        <taxon>fabids</taxon>
        <taxon>Fabales</taxon>
        <taxon>Fabaceae</taxon>
        <taxon>Papilionoideae</taxon>
        <taxon>50 kb inversion clade</taxon>
        <taxon>NPAAA clade</taxon>
        <taxon>indigoferoid/millettioid clade</taxon>
        <taxon>Phaseoleae</taxon>
        <taxon>Mucuna</taxon>
    </lineage>
</organism>
<protein>
    <submittedName>
        <fullName evidence="1">Uncharacterized protein</fullName>
    </submittedName>
</protein>
<gene>
    <name evidence="1" type="ORF">CR513_42019</name>
</gene>
<dbReference type="AlphaFoldDB" id="A0A371FHN0"/>
<accession>A0A371FHN0</accession>
<proteinExistence type="predicted"/>
<evidence type="ECO:0000313" key="2">
    <source>
        <dbReference type="Proteomes" id="UP000257109"/>
    </source>
</evidence>
<feature type="non-terminal residue" evidence="1">
    <location>
        <position position="1"/>
    </location>
</feature>
<sequence length="94" mass="10662">MKCMFLDKFFPTSRTTTIKNEIYGIRQYSGETLLNTGKDSTSYVPHVRIIKSYFYECLMMMDQSMIDVASGGALMDKTPTITRNLLSNVASNTQ</sequence>
<name>A0A371FHN0_MUCPR</name>
<keyword evidence="2" id="KW-1185">Reference proteome</keyword>
<evidence type="ECO:0000313" key="1">
    <source>
        <dbReference type="EMBL" id="RDX77808.1"/>
    </source>
</evidence>